<sequence>WSKTENMQNFFLHIIDIGSKYSRQIFLQNFLHENMVMFDKGRGKLSSVFTIELTLKFIIPLKRKKSLTRTKRSITIFFLPLETAEPTLELSLTNSALQSPPNWIRT</sequence>
<dbReference type="InParanoid" id="A0A2P5C0K9"/>
<protein>
    <submittedName>
        <fullName evidence="1">Uncharacterized protein</fullName>
    </submittedName>
</protein>
<dbReference type="Proteomes" id="UP000237000">
    <property type="component" value="Unassembled WGS sequence"/>
</dbReference>
<organism evidence="1 2">
    <name type="scientific">Trema orientale</name>
    <name type="common">Charcoal tree</name>
    <name type="synonym">Celtis orientalis</name>
    <dbReference type="NCBI Taxonomy" id="63057"/>
    <lineage>
        <taxon>Eukaryota</taxon>
        <taxon>Viridiplantae</taxon>
        <taxon>Streptophyta</taxon>
        <taxon>Embryophyta</taxon>
        <taxon>Tracheophyta</taxon>
        <taxon>Spermatophyta</taxon>
        <taxon>Magnoliopsida</taxon>
        <taxon>eudicotyledons</taxon>
        <taxon>Gunneridae</taxon>
        <taxon>Pentapetalae</taxon>
        <taxon>rosids</taxon>
        <taxon>fabids</taxon>
        <taxon>Rosales</taxon>
        <taxon>Cannabaceae</taxon>
        <taxon>Trema</taxon>
    </lineage>
</organism>
<proteinExistence type="predicted"/>
<gene>
    <name evidence="1" type="ORF">TorRG33x02_302030</name>
</gene>
<name>A0A2P5C0K9_TREOI</name>
<dbReference type="OrthoDB" id="10425516at2759"/>
<feature type="non-terminal residue" evidence="1">
    <location>
        <position position="1"/>
    </location>
</feature>
<evidence type="ECO:0000313" key="1">
    <source>
        <dbReference type="EMBL" id="PON54588.1"/>
    </source>
</evidence>
<accession>A0A2P5C0K9</accession>
<dbReference type="EMBL" id="JXTC01000430">
    <property type="protein sequence ID" value="PON54588.1"/>
    <property type="molecule type" value="Genomic_DNA"/>
</dbReference>
<reference evidence="2" key="1">
    <citation type="submission" date="2016-06" db="EMBL/GenBank/DDBJ databases">
        <title>Parallel loss of symbiosis genes in relatives of nitrogen-fixing non-legume Parasponia.</title>
        <authorList>
            <person name="Van Velzen R."/>
            <person name="Holmer R."/>
            <person name="Bu F."/>
            <person name="Rutten L."/>
            <person name="Van Zeijl A."/>
            <person name="Liu W."/>
            <person name="Santuari L."/>
            <person name="Cao Q."/>
            <person name="Sharma T."/>
            <person name="Shen D."/>
            <person name="Roswanjaya Y."/>
            <person name="Wardhani T."/>
            <person name="Kalhor M.S."/>
            <person name="Jansen J."/>
            <person name="Van den Hoogen J."/>
            <person name="Gungor B."/>
            <person name="Hartog M."/>
            <person name="Hontelez J."/>
            <person name="Verver J."/>
            <person name="Yang W.-C."/>
            <person name="Schijlen E."/>
            <person name="Repin R."/>
            <person name="Schilthuizen M."/>
            <person name="Schranz E."/>
            <person name="Heidstra R."/>
            <person name="Miyata K."/>
            <person name="Fedorova E."/>
            <person name="Kohlen W."/>
            <person name="Bisseling T."/>
            <person name="Smit S."/>
            <person name="Geurts R."/>
        </authorList>
    </citation>
    <scope>NUCLEOTIDE SEQUENCE [LARGE SCALE GENOMIC DNA]</scope>
    <source>
        <strain evidence="2">cv. RG33-2</strain>
    </source>
</reference>
<comment type="caution">
    <text evidence="1">The sequence shown here is derived from an EMBL/GenBank/DDBJ whole genome shotgun (WGS) entry which is preliminary data.</text>
</comment>
<dbReference type="AlphaFoldDB" id="A0A2P5C0K9"/>
<evidence type="ECO:0000313" key="2">
    <source>
        <dbReference type="Proteomes" id="UP000237000"/>
    </source>
</evidence>
<keyword evidence="2" id="KW-1185">Reference proteome</keyword>